<protein>
    <recommendedName>
        <fullName evidence="4">Porin</fullName>
    </recommendedName>
</protein>
<evidence type="ECO:0000313" key="2">
    <source>
        <dbReference type="EMBL" id="EEK16471.1"/>
    </source>
</evidence>
<sequence length="357" mass="40615">MPHLTKSLSALILLLTLALGSLMAQEPIPEAELEAPHDKKVSLSLEARGDYQRIYLGSHADQAGSGFKGNIANIILSGTLSPKFSYLYRQRLSSINLDRSFFESIDFLYLQYNPIEQLSVRLGKWIVFVGGWEFEPAPIDVFQVGEFCYHMPSYQWGATVSYTLPDGQDNLHMQVIQSPYRKDYEVRSGEPADMYAYNLVWTAHHDWFVPMWSVNFMEYAPRRFMNYISLGNRFQLTPRTFVDLDLMHRTPLDGDGKKLFADYSIYGQLAYHPTEQTKLYLKGSYDHNTSGFHADYGVTDGTQIACLGGGVEYSPIPEVRLHAHADYAFGTNTNPQAVLHNQRTLVNVGVTWRMKVL</sequence>
<dbReference type="eggNOG" id="COG3637">
    <property type="taxonomic scope" value="Bacteria"/>
</dbReference>
<reference evidence="2 3" key="1">
    <citation type="submission" date="2009-04" db="EMBL/GenBank/DDBJ databases">
        <authorList>
            <person name="Sebastian Y."/>
            <person name="Madupu R."/>
            <person name="Durkin A.S."/>
            <person name="Torralba M."/>
            <person name="Methe B."/>
            <person name="Sutton G.G."/>
            <person name="Strausberg R.L."/>
            <person name="Nelson K.E."/>
        </authorList>
    </citation>
    <scope>NUCLEOTIDE SEQUENCE [LARGE SCALE GENOMIC DNA]</scope>
    <source>
        <strain evidence="2 3">60-3</strain>
    </source>
</reference>
<gene>
    <name evidence="2" type="ORF">PORUE0001_1726</name>
</gene>
<keyword evidence="3" id="KW-1185">Reference proteome</keyword>
<evidence type="ECO:0000313" key="3">
    <source>
        <dbReference type="Proteomes" id="UP000003303"/>
    </source>
</evidence>
<dbReference type="RefSeq" id="WP_007365650.1">
    <property type="nucleotide sequence ID" value="NZ_ACLR01000179.1"/>
</dbReference>
<proteinExistence type="predicted"/>
<dbReference type="OrthoDB" id="1091018at2"/>
<feature type="signal peptide" evidence="1">
    <location>
        <begin position="1"/>
        <end position="24"/>
    </location>
</feature>
<organism evidence="2 3">
    <name type="scientific">Porphyromonas uenonis 60-3</name>
    <dbReference type="NCBI Taxonomy" id="596327"/>
    <lineage>
        <taxon>Bacteria</taxon>
        <taxon>Pseudomonadati</taxon>
        <taxon>Bacteroidota</taxon>
        <taxon>Bacteroidia</taxon>
        <taxon>Bacteroidales</taxon>
        <taxon>Porphyromonadaceae</taxon>
        <taxon>Porphyromonas</taxon>
    </lineage>
</organism>
<dbReference type="Proteomes" id="UP000003303">
    <property type="component" value="Unassembled WGS sequence"/>
</dbReference>
<comment type="caution">
    <text evidence="2">The sequence shown here is derived from an EMBL/GenBank/DDBJ whole genome shotgun (WGS) entry which is preliminary data.</text>
</comment>
<dbReference type="InterPro" id="IPR010870">
    <property type="entry name" value="Porin_O/P"/>
</dbReference>
<accession>C2MCP4</accession>
<dbReference type="Pfam" id="PF07396">
    <property type="entry name" value="Porin_O_P"/>
    <property type="match status" value="1"/>
</dbReference>
<dbReference type="STRING" id="596327.PORUE0001_1726"/>
<evidence type="ECO:0000256" key="1">
    <source>
        <dbReference type="SAM" id="SignalP"/>
    </source>
</evidence>
<evidence type="ECO:0008006" key="4">
    <source>
        <dbReference type="Google" id="ProtNLM"/>
    </source>
</evidence>
<dbReference type="AlphaFoldDB" id="C2MCP4"/>
<feature type="chain" id="PRO_5002914663" description="Porin" evidence="1">
    <location>
        <begin position="25"/>
        <end position="357"/>
    </location>
</feature>
<keyword evidence="1" id="KW-0732">Signal</keyword>
<dbReference type="EMBL" id="ACLR01000179">
    <property type="protein sequence ID" value="EEK16471.1"/>
    <property type="molecule type" value="Genomic_DNA"/>
</dbReference>
<name>C2MCP4_9PORP</name>